<reference evidence="2" key="2">
    <citation type="submission" date="2022-01" db="EMBL/GenBank/DDBJ databases">
        <authorList>
            <person name="Yamashiro T."/>
            <person name="Shiraishi A."/>
            <person name="Satake H."/>
            <person name="Nakayama K."/>
        </authorList>
    </citation>
    <scope>NUCLEOTIDE SEQUENCE</scope>
</reference>
<gene>
    <name evidence="2" type="ORF">Tco_0875865</name>
</gene>
<keyword evidence="3" id="KW-1185">Reference proteome</keyword>
<feature type="region of interest" description="Disordered" evidence="1">
    <location>
        <begin position="57"/>
        <end position="90"/>
    </location>
</feature>
<comment type="caution">
    <text evidence="2">The sequence shown here is derived from an EMBL/GenBank/DDBJ whole genome shotgun (WGS) entry which is preliminary data.</text>
</comment>
<organism evidence="2 3">
    <name type="scientific">Tanacetum coccineum</name>
    <dbReference type="NCBI Taxonomy" id="301880"/>
    <lineage>
        <taxon>Eukaryota</taxon>
        <taxon>Viridiplantae</taxon>
        <taxon>Streptophyta</taxon>
        <taxon>Embryophyta</taxon>
        <taxon>Tracheophyta</taxon>
        <taxon>Spermatophyta</taxon>
        <taxon>Magnoliopsida</taxon>
        <taxon>eudicotyledons</taxon>
        <taxon>Gunneridae</taxon>
        <taxon>Pentapetalae</taxon>
        <taxon>asterids</taxon>
        <taxon>campanulids</taxon>
        <taxon>Asterales</taxon>
        <taxon>Asteraceae</taxon>
        <taxon>Asteroideae</taxon>
        <taxon>Anthemideae</taxon>
        <taxon>Anthemidinae</taxon>
        <taxon>Tanacetum</taxon>
    </lineage>
</organism>
<evidence type="ECO:0000313" key="2">
    <source>
        <dbReference type="EMBL" id="GJT17159.1"/>
    </source>
</evidence>
<dbReference type="Proteomes" id="UP001151760">
    <property type="component" value="Unassembled WGS sequence"/>
</dbReference>
<feature type="compositionally biased region" description="Polar residues" evidence="1">
    <location>
        <begin position="123"/>
        <end position="142"/>
    </location>
</feature>
<proteinExistence type="predicted"/>
<name>A0ABQ5BVN9_9ASTR</name>
<evidence type="ECO:0000256" key="1">
    <source>
        <dbReference type="SAM" id="MobiDB-lite"/>
    </source>
</evidence>
<accession>A0ABQ5BVN9</accession>
<evidence type="ECO:0000313" key="3">
    <source>
        <dbReference type="Proteomes" id="UP001151760"/>
    </source>
</evidence>
<dbReference type="EMBL" id="BQNB010013534">
    <property type="protein sequence ID" value="GJT17159.1"/>
    <property type="molecule type" value="Genomic_DNA"/>
</dbReference>
<feature type="region of interest" description="Disordered" evidence="1">
    <location>
        <begin position="121"/>
        <end position="142"/>
    </location>
</feature>
<protein>
    <submittedName>
        <fullName evidence="2">Uncharacterized protein</fullName>
    </submittedName>
</protein>
<sequence length="340" mass="37580">MSSECDNITLSIRNAKSEIVCVMCKQCLVTANHDVCMLNYVNDVNSRADNQSVNVSIRENQKKHKANAKKSKELGSKRSFASSKPSKPRTCLRWIPTGRIFAMCRKFTASSNTENKFEKSVCDNASTSNPSEPSSKGFSNSASLLGSKSNALSKHFTSNLAPSSHESSVVNNERVIAPGIFRINPFKASKVDIFVPNKHVKASVRTKPITVSQPHVVTKEDVNSAKFRQKWKPKKVGSKERLALPKPSTPSSCLRWSPTGRMFDLKGKIIATSESVCQSDCSKGDNACTSNPQEPICKRFPNSTFSMTGCQNWFDTLLIPLLSEYKSKDKETHGDNECDN</sequence>
<reference evidence="2" key="1">
    <citation type="journal article" date="2022" name="Int. J. Mol. Sci.">
        <title>Draft Genome of Tanacetum Coccineum: Genomic Comparison of Closely Related Tanacetum-Family Plants.</title>
        <authorList>
            <person name="Yamashiro T."/>
            <person name="Shiraishi A."/>
            <person name="Nakayama K."/>
            <person name="Satake H."/>
        </authorList>
    </citation>
    <scope>NUCLEOTIDE SEQUENCE</scope>
</reference>